<name>A0AAD8K6D7_TARER</name>
<protein>
    <submittedName>
        <fullName evidence="1">Uncharacterized protein</fullName>
    </submittedName>
</protein>
<evidence type="ECO:0000313" key="2">
    <source>
        <dbReference type="Proteomes" id="UP001229421"/>
    </source>
</evidence>
<dbReference type="AlphaFoldDB" id="A0AAD8K6D7"/>
<gene>
    <name evidence="1" type="ORF">QVD17_26174</name>
</gene>
<evidence type="ECO:0000313" key="1">
    <source>
        <dbReference type="EMBL" id="KAK1417052.1"/>
    </source>
</evidence>
<dbReference type="Proteomes" id="UP001229421">
    <property type="component" value="Unassembled WGS sequence"/>
</dbReference>
<accession>A0AAD8K6D7</accession>
<comment type="caution">
    <text evidence="1">The sequence shown here is derived from an EMBL/GenBank/DDBJ whole genome shotgun (WGS) entry which is preliminary data.</text>
</comment>
<dbReference type="EMBL" id="JAUHHV010000007">
    <property type="protein sequence ID" value="KAK1417052.1"/>
    <property type="molecule type" value="Genomic_DNA"/>
</dbReference>
<keyword evidence="2" id="KW-1185">Reference proteome</keyword>
<organism evidence="1 2">
    <name type="scientific">Tagetes erecta</name>
    <name type="common">African marigold</name>
    <dbReference type="NCBI Taxonomy" id="13708"/>
    <lineage>
        <taxon>Eukaryota</taxon>
        <taxon>Viridiplantae</taxon>
        <taxon>Streptophyta</taxon>
        <taxon>Embryophyta</taxon>
        <taxon>Tracheophyta</taxon>
        <taxon>Spermatophyta</taxon>
        <taxon>Magnoliopsida</taxon>
        <taxon>eudicotyledons</taxon>
        <taxon>Gunneridae</taxon>
        <taxon>Pentapetalae</taxon>
        <taxon>asterids</taxon>
        <taxon>campanulids</taxon>
        <taxon>Asterales</taxon>
        <taxon>Asteraceae</taxon>
        <taxon>Asteroideae</taxon>
        <taxon>Heliantheae alliance</taxon>
        <taxon>Tageteae</taxon>
        <taxon>Tagetes</taxon>
    </lineage>
</organism>
<proteinExistence type="predicted"/>
<sequence length="100" mass="11618">MLSVLIINTFNIHKKWTKKFLNIILFGTLYLTFKRVKKPVEAAFEIRTSEFDCILCSELVRYFFGCCFRCLGFLQVDTAKACFSLDGDSFNISIHISFCH</sequence>
<reference evidence="1" key="1">
    <citation type="journal article" date="2023" name="bioRxiv">
        <title>Improved chromosome-level genome assembly for marigold (Tagetes erecta).</title>
        <authorList>
            <person name="Jiang F."/>
            <person name="Yuan L."/>
            <person name="Wang S."/>
            <person name="Wang H."/>
            <person name="Xu D."/>
            <person name="Wang A."/>
            <person name="Fan W."/>
        </authorList>
    </citation>
    <scope>NUCLEOTIDE SEQUENCE</scope>
    <source>
        <strain evidence="1">WSJ</strain>
        <tissue evidence="1">Leaf</tissue>
    </source>
</reference>